<feature type="region of interest" description="Disordered" evidence="1">
    <location>
        <begin position="44"/>
        <end position="66"/>
    </location>
</feature>
<dbReference type="EMBL" id="CAKOGP040001235">
    <property type="protein sequence ID" value="CAJ1944695.1"/>
    <property type="molecule type" value="Genomic_DNA"/>
</dbReference>
<evidence type="ECO:0000313" key="3">
    <source>
        <dbReference type="EMBL" id="CAJ1944695.1"/>
    </source>
</evidence>
<feature type="transmembrane region" description="Helical" evidence="2">
    <location>
        <begin position="139"/>
        <end position="161"/>
    </location>
</feature>
<comment type="caution">
    <text evidence="3">The sequence shown here is derived from an EMBL/GenBank/DDBJ whole genome shotgun (WGS) entry which is preliminary data.</text>
</comment>
<evidence type="ECO:0000313" key="4">
    <source>
        <dbReference type="Proteomes" id="UP001295423"/>
    </source>
</evidence>
<dbReference type="Proteomes" id="UP001295423">
    <property type="component" value="Unassembled WGS sequence"/>
</dbReference>
<evidence type="ECO:0000256" key="2">
    <source>
        <dbReference type="SAM" id="Phobius"/>
    </source>
</evidence>
<keyword evidence="4" id="KW-1185">Reference proteome</keyword>
<feature type="region of interest" description="Disordered" evidence="1">
    <location>
        <begin position="1"/>
        <end position="24"/>
    </location>
</feature>
<keyword evidence="2" id="KW-0472">Membrane</keyword>
<dbReference type="AlphaFoldDB" id="A0AAD2CS49"/>
<keyword evidence="2" id="KW-0812">Transmembrane</keyword>
<gene>
    <name evidence="3" type="ORF">CYCCA115_LOCUS9015</name>
</gene>
<name>A0AAD2CS49_9STRA</name>
<reference evidence="3" key="1">
    <citation type="submission" date="2023-08" db="EMBL/GenBank/DDBJ databases">
        <authorList>
            <person name="Audoor S."/>
            <person name="Bilcke G."/>
        </authorList>
    </citation>
    <scope>NUCLEOTIDE SEQUENCE</scope>
</reference>
<proteinExistence type="predicted"/>
<organism evidence="3 4">
    <name type="scientific">Cylindrotheca closterium</name>
    <dbReference type="NCBI Taxonomy" id="2856"/>
    <lineage>
        <taxon>Eukaryota</taxon>
        <taxon>Sar</taxon>
        <taxon>Stramenopiles</taxon>
        <taxon>Ochrophyta</taxon>
        <taxon>Bacillariophyta</taxon>
        <taxon>Bacillariophyceae</taxon>
        <taxon>Bacillariophycidae</taxon>
        <taxon>Bacillariales</taxon>
        <taxon>Bacillariaceae</taxon>
        <taxon>Cylindrotheca</taxon>
    </lineage>
</organism>
<keyword evidence="2" id="KW-1133">Transmembrane helix</keyword>
<feature type="compositionally biased region" description="Basic and acidic residues" evidence="1">
    <location>
        <begin position="1"/>
        <end position="10"/>
    </location>
</feature>
<feature type="non-terminal residue" evidence="3">
    <location>
        <position position="1"/>
    </location>
</feature>
<protein>
    <submittedName>
        <fullName evidence="3">Uncharacterized protein</fullName>
    </submittedName>
</protein>
<evidence type="ECO:0000256" key="1">
    <source>
        <dbReference type="SAM" id="MobiDB-lite"/>
    </source>
</evidence>
<sequence length="205" mass="23149">MSSNEGRDEESTVYNGKPQDGQEPLHILVADLQEKMMTMETRLKRYEDQGLRKRSSTSRPSLKEAPVFTSMMSMGMDLDPMDEEEDDEDEVRAFPHSTVSFLLLAKWPLCGHSPPEDALECSQQGHVLRAKHRSRDYMCLPFWLSSGIVALQAGIYTLALYDAIDITNPKNPLKIPVNVDPFTRTAELIAVVITVYTQNNIFQGL</sequence>
<accession>A0AAD2CS49</accession>